<dbReference type="OrthoDB" id="10253686at2759"/>
<name>A0A7R8HEC8_LEPSM</name>
<dbReference type="Pfam" id="PF00179">
    <property type="entry name" value="UQ_con"/>
    <property type="match status" value="1"/>
</dbReference>
<evidence type="ECO:0000313" key="1">
    <source>
        <dbReference type="EMBL" id="CAF3026942.1"/>
    </source>
</evidence>
<dbReference type="Proteomes" id="UP000675881">
    <property type="component" value="Chromosome 8"/>
</dbReference>
<organism evidence="1 2">
    <name type="scientific">Lepeophtheirus salmonis</name>
    <name type="common">Salmon louse</name>
    <name type="synonym">Caligus salmonis</name>
    <dbReference type="NCBI Taxonomy" id="72036"/>
    <lineage>
        <taxon>Eukaryota</taxon>
        <taxon>Metazoa</taxon>
        <taxon>Ecdysozoa</taxon>
        <taxon>Arthropoda</taxon>
        <taxon>Crustacea</taxon>
        <taxon>Multicrustacea</taxon>
        <taxon>Hexanauplia</taxon>
        <taxon>Copepoda</taxon>
        <taxon>Siphonostomatoida</taxon>
        <taxon>Caligidae</taxon>
        <taxon>Lepeophtheirus</taxon>
    </lineage>
</organism>
<dbReference type="SUPFAM" id="SSF54495">
    <property type="entry name" value="UBC-like"/>
    <property type="match status" value="1"/>
</dbReference>
<reference evidence="1" key="1">
    <citation type="submission" date="2021-02" db="EMBL/GenBank/DDBJ databases">
        <authorList>
            <person name="Bekaert M."/>
        </authorList>
    </citation>
    <scope>NUCLEOTIDE SEQUENCE</scope>
    <source>
        <strain evidence="1">IoA-00</strain>
    </source>
</reference>
<dbReference type="SMART" id="SM00212">
    <property type="entry name" value="UBCc"/>
    <property type="match status" value="1"/>
</dbReference>
<dbReference type="EC" id="2.3.2.23" evidence="1"/>
<keyword evidence="2" id="KW-1185">Reference proteome</keyword>
<evidence type="ECO:0000313" key="2">
    <source>
        <dbReference type="Proteomes" id="UP000675881"/>
    </source>
</evidence>
<dbReference type="AlphaFoldDB" id="A0A7R8HEC8"/>
<sequence>MSSGVVGSNSQVTKWLQLELLSLIMFNDKRISAFPDVGILLNWFGTVEEPLENGQVYFSNCFNPNVDQYGNIYLAILKKERSTLYKVITILLSIMSLYGDANNSSPLNIHTVGLWPNQAAYKKVPLEKYNPYSKKS</sequence>
<dbReference type="Gene3D" id="3.10.110.10">
    <property type="entry name" value="Ubiquitin Conjugating Enzyme"/>
    <property type="match status" value="1"/>
</dbReference>
<protein>
    <submittedName>
        <fullName evidence="1">UBE2C</fullName>
        <ecNumber evidence="1">2.3.2.23</ecNumber>
    </submittedName>
</protein>
<dbReference type="InterPro" id="IPR016135">
    <property type="entry name" value="UBQ-conjugating_enzyme/RWD"/>
</dbReference>
<accession>A0A7R8HEC8</accession>
<keyword evidence="1" id="KW-0808">Transferase</keyword>
<keyword evidence="1" id="KW-0012">Acyltransferase</keyword>
<gene>
    <name evidence="1" type="ORF">LSAA_14444</name>
</gene>
<dbReference type="InterPro" id="IPR000608">
    <property type="entry name" value="UBC"/>
</dbReference>
<proteinExistence type="predicted"/>
<dbReference type="GO" id="GO:0061631">
    <property type="term" value="F:ubiquitin conjugating enzyme activity"/>
    <property type="evidence" value="ECO:0007669"/>
    <property type="project" value="UniProtKB-EC"/>
</dbReference>
<dbReference type="EMBL" id="HG994587">
    <property type="protein sequence ID" value="CAF3026942.1"/>
    <property type="molecule type" value="Genomic_DNA"/>
</dbReference>